<keyword evidence="1" id="KW-0732">Signal</keyword>
<organism evidence="2 3">
    <name type="scientific">Capnocytophaga sputigena</name>
    <dbReference type="NCBI Taxonomy" id="1019"/>
    <lineage>
        <taxon>Bacteria</taxon>
        <taxon>Pseudomonadati</taxon>
        <taxon>Bacteroidota</taxon>
        <taxon>Flavobacteriia</taxon>
        <taxon>Flavobacteriales</taxon>
        <taxon>Flavobacteriaceae</taxon>
        <taxon>Capnocytophaga</taxon>
    </lineage>
</organism>
<name>A0A250F8Q8_CAPSP</name>
<dbReference type="RefSeq" id="WP_095902180.1">
    <property type="nucleotide sequence ID" value="NZ_CP022383.1"/>
</dbReference>
<proteinExistence type="predicted"/>
<dbReference type="EMBL" id="CP022383">
    <property type="protein sequence ID" value="ATA80448.1"/>
    <property type="molecule type" value="Genomic_DNA"/>
</dbReference>
<evidence type="ECO:0000256" key="1">
    <source>
        <dbReference type="SAM" id="SignalP"/>
    </source>
</evidence>
<accession>A0A250F8Q8</accession>
<gene>
    <name evidence="2" type="ORF">CGC59_12530</name>
</gene>
<dbReference type="AlphaFoldDB" id="A0A250F8Q8"/>
<dbReference type="Proteomes" id="UP000217334">
    <property type="component" value="Chromosome"/>
</dbReference>
<reference evidence="3" key="1">
    <citation type="submission" date="2017-06" db="EMBL/GenBank/DDBJ databases">
        <title>Capnocytophaga spp. assemblies.</title>
        <authorList>
            <person name="Gulvik C.A."/>
        </authorList>
    </citation>
    <scope>NUCLEOTIDE SEQUENCE [LARGE SCALE GENOMIC DNA]</scope>
    <source>
        <strain evidence="3">H4486</strain>
    </source>
</reference>
<sequence>MKNKTLIPLIFLMLFGVVSAQNKDLVGSYKGRGGGIFLFPNKIFVLYGYMTIVPGTYEVLPDGIVLMKPKKEPIFLVYASQNKSLKPDEVRIRFGNGFEDNKSYLQFEDGKTFQILNDNANCFPSLRFTHIFSKREIGKKLTVIADFSDKTPLLTQGLKNTIQFSLGDNNDFLVATTNLTHYQIDGAAALVEKEGYTCLLYTNWGAPKDSEKIVRNLRKEIDKTSLEKLRRFLFAKEEPKDVDKEMEEMLNFDTLDDPKVMYMTVESESISSGVSNEDFLEYNASKNVYKDPYNNIEYHKFKILELQQSTTDLKKLKIEPQTIFHYECEQPSKRRIYGTSN</sequence>
<feature type="signal peptide" evidence="1">
    <location>
        <begin position="1"/>
        <end position="20"/>
    </location>
</feature>
<evidence type="ECO:0000313" key="3">
    <source>
        <dbReference type="Proteomes" id="UP000217334"/>
    </source>
</evidence>
<protein>
    <submittedName>
        <fullName evidence="2">Uncharacterized protein</fullName>
    </submittedName>
</protein>
<feature type="chain" id="PRO_5012738584" evidence="1">
    <location>
        <begin position="21"/>
        <end position="341"/>
    </location>
</feature>
<evidence type="ECO:0000313" key="2">
    <source>
        <dbReference type="EMBL" id="ATA80448.1"/>
    </source>
</evidence>